<feature type="transmembrane region" description="Helical" evidence="5">
    <location>
        <begin position="142"/>
        <end position="163"/>
    </location>
</feature>
<dbReference type="STRING" id="947166.A0A1D1W481"/>
<evidence type="ECO:0000313" key="8">
    <source>
        <dbReference type="EMBL" id="GAV07583.1"/>
    </source>
</evidence>
<dbReference type="AlphaFoldDB" id="A0A1D1W481"/>
<dbReference type="Proteomes" id="UP000186922">
    <property type="component" value="Unassembled WGS sequence"/>
</dbReference>
<feature type="transmembrane region" description="Helical" evidence="5">
    <location>
        <begin position="64"/>
        <end position="84"/>
    </location>
</feature>
<evidence type="ECO:0000256" key="2">
    <source>
        <dbReference type="ARBA" id="ARBA00022692"/>
    </source>
</evidence>
<dbReference type="PANTHER" id="PTHR23354:SF122">
    <property type="entry name" value="GTPASE-ACTIVATING PROTEIN SKYWALKER"/>
    <property type="match status" value="1"/>
</dbReference>
<dbReference type="PROSITE" id="PS50262">
    <property type="entry name" value="G_PROTEIN_RECEP_F1_2"/>
    <property type="match status" value="1"/>
</dbReference>
<evidence type="ECO:0000259" key="7">
    <source>
        <dbReference type="PROSITE" id="PS51886"/>
    </source>
</evidence>
<dbReference type="GO" id="GO:0016020">
    <property type="term" value="C:membrane"/>
    <property type="evidence" value="ECO:0007669"/>
    <property type="project" value="UniProtKB-SubCell"/>
</dbReference>
<gene>
    <name evidence="8" type="primary">RvY_17402-1</name>
    <name evidence="8" type="synonym">RvY_17402.1</name>
    <name evidence="8" type="ORF">RvY_17402</name>
</gene>
<protein>
    <recommendedName>
        <fullName evidence="10">TLDc domain-containing protein</fullName>
    </recommendedName>
</protein>
<keyword evidence="9" id="KW-1185">Reference proteome</keyword>
<dbReference type="PANTHER" id="PTHR23354">
    <property type="entry name" value="NUCLEOLAR PROTEIN 7/ESTROGEN RECEPTOR COACTIVATOR-RELATED"/>
    <property type="match status" value="1"/>
</dbReference>
<reference evidence="8 9" key="1">
    <citation type="journal article" date="2016" name="Nat. Commun.">
        <title>Extremotolerant tardigrade genome and improved radiotolerance of human cultured cells by tardigrade-unique protein.</title>
        <authorList>
            <person name="Hashimoto T."/>
            <person name="Horikawa D.D."/>
            <person name="Saito Y."/>
            <person name="Kuwahara H."/>
            <person name="Kozuka-Hata H."/>
            <person name="Shin-I T."/>
            <person name="Minakuchi Y."/>
            <person name="Ohishi K."/>
            <person name="Motoyama A."/>
            <person name="Aizu T."/>
            <person name="Enomoto A."/>
            <person name="Kondo K."/>
            <person name="Tanaka S."/>
            <person name="Hara Y."/>
            <person name="Koshikawa S."/>
            <person name="Sagara H."/>
            <person name="Miura T."/>
            <person name="Yokobori S."/>
            <person name="Miyagawa K."/>
            <person name="Suzuki Y."/>
            <person name="Kubo T."/>
            <person name="Oyama M."/>
            <person name="Kohara Y."/>
            <person name="Fujiyama A."/>
            <person name="Arakawa K."/>
            <person name="Katayama T."/>
            <person name="Toyoda A."/>
            <person name="Kunieda T."/>
        </authorList>
    </citation>
    <scope>NUCLEOTIDE SEQUENCE [LARGE SCALE GENOMIC DNA]</scope>
    <source>
        <strain evidence="8 9">YOKOZUNA-1</strain>
    </source>
</reference>
<proteinExistence type="predicted"/>
<evidence type="ECO:0000256" key="3">
    <source>
        <dbReference type="ARBA" id="ARBA00022989"/>
    </source>
</evidence>
<feature type="transmembrane region" description="Helical" evidence="5">
    <location>
        <begin position="96"/>
        <end position="115"/>
    </location>
</feature>
<feature type="transmembrane region" description="Helical" evidence="5">
    <location>
        <begin position="294"/>
        <end position="315"/>
    </location>
</feature>
<evidence type="ECO:0000313" key="9">
    <source>
        <dbReference type="Proteomes" id="UP000186922"/>
    </source>
</evidence>
<name>A0A1D1W481_RAMVA</name>
<keyword evidence="4 5" id="KW-0472">Membrane</keyword>
<evidence type="ECO:0000259" key="6">
    <source>
        <dbReference type="PROSITE" id="PS50262"/>
    </source>
</evidence>
<comment type="subcellular location">
    <subcellularLocation>
        <location evidence="1">Membrane</location>
    </subcellularLocation>
</comment>
<dbReference type="EMBL" id="BDGG01000015">
    <property type="protein sequence ID" value="GAV07583.1"/>
    <property type="molecule type" value="Genomic_DNA"/>
</dbReference>
<feature type="transmembrane region" description="Helical" evidence="5">
    <location>
        <begin position="250"/>
        <end position="273"/>
    </location>
</feature>
<keyword evidence="3 5" id="KW-1133">Transmembrane helix</keyword>
<feature type="transmembrane region" description="Helical" evidence="5">
    <location>
        <begin position="327"/>
        <end position="350"/>
    </location>
</feature>
<dbReference type="InterPro" id="IPR006571">
    <property type="entry name" value="TLDc_dom"/>
</dbReference>
<dbReference type="Gene3D" id="1.20.1070.10">
    <property type="entry name" value="Rhodopsin 7-helix transmembrane proteins"/>
    <property type="match status" value="1"/>
</dbReference>
<organism evidence="8 9">
    <name type="scientific">Ramazzottius varieornatus</name>
    <name type="common">Water bear</name>
    <name type="synonym">Tardigrade</name>
    <dbReference type="NCBI Taxonomy" id="947166"/>
    <lineage>
        <taxon>Eukaryota</taxon>
        <taxon>Metazoa</taxon>
        <taxon>Ecdysozoa</taxon>
        <taxon>Tardigrada</taxon>
        <taxon>Eutardigrada</taxon>
        <taxon>Parachela</taxon>
        <taxon>Hypsibioidea</taxon>
        <taxon>Ramazzottiidae</taxon>
        <taxon>Ramazzottius</taxon>
    </lineage>
</organism>
<feature type="domain" description="G-protein coupled receptors family 1 profile" evidence="6">
    <location>
        <begin position="79"/>
        <end position="349"/>
    </location>
</feature>
<dbReference type="Pfam" id="PF07534">
    <property type="entry name" value="TLD"/>
    <property type="match status" value="1"/>
</dbReference>
<dbReference type="InterPro" id="IPR017452">
    <property type="entry name" value="GPCR_Rhodpsn_7TM"/>
</dbReference>
<dbReference type="SMART" id="SM00584">
    <property type="entry name" value="TLDc"/>
    <property type="match status" value="1"/>
</dbReference>
<evidence type="ECO:0008006" key="10">
    <source>
        <dbReference type="Google" id="ProtNLM"/>
    </source>
</evidence>
<dbReference type="OrthoDB" id="10065050at2759"/>
<dbReference type="SUPFAM" id="SSF81321">
    <property type="entry name" value="Family A G protein-coupled receptor-like"/>
    <property type="match status" value="1"/>
</dbReference>
<evidence type="ECO:0000256" key="1">
    <source>
        <dbReference type="ARBA" id="ARBA00004370"/>
    </source>
</evidence>
<keyword evidence="2 5" id="KW-0812">Transmembrane</keyword>
<accession>A0A1D1W481</accession>
<evidence type="ECO:0000256" key="5">
    <source>
        <dbReference type="SAM" id="Phobius"/>
    </source>
</evidence>
<sequence>MDGGEEKGTPSSSCPLSADPVTRRVAGLWLVNASTNQVDTCGRQLDYANGTQLEHAGIHSTTQIAQAVFPILLILGTVGNFFYIHTFMREIRRKSLIVYLTSLCLANVFVLWLHIPGYAGTYFPKVQLNMQYMDAMERTLGILVWVQQTIILMSSWILIASIVERLLLPTKWRISPAKTKAKQAVIVCIVLSIVAVVVSIPHVVFYQRALVQMQEVTNGESTSCRVVLLVDWFHKYTRVHQSSGLFHYELIVQAITFTVLLLVFVALSIVRLAGERDASQGVVPTWTMLHRSCILYFVTQLPDLLFTFTIRFASYPSCAISLSEDFIALWWPVVSMICLLNYAINFFLYIGSLTDRLVKSQSKAPRIVTPRTADYELRPLKSSRSLSAAGLFRRTPKTSLTVPAEPALKKNKSSTAFLLNPVGTILAYPQFQELWLFLPFRNRIYQPFLIFSTDENGTSISNFLATVSGYSSTIMVVKTMKGEIFGAFCGSSWGERTLGKREYLFFGTGETFLFVFDPKLRLYPWVGLCGRRTTAESSLFLAADSHNLSIGGGGGGMAIGFEGSLARGFSSPCLTFDNAPLCERGEFETSVMEVYGFSDQMEM</sequence>
<dbReference type="PROSITE" id="PS51886">
    <property type="entry name" value="TLDC"/>
    <property type="match status" value="1"/>
</dbReference>
<evidence type="ECO:0000256" key="4">
    <source>
        <dbReference type="ARBA" id="ARBA00023136"/>
    </source>
</evidence>
<feature type="domain" description="TLDc" evidence="7">
    <location>
        <begin position="424"/>
        <end position="598"/>
    </location>
</feature>
<feature type="transmembrane region" description="Helical" evidence="5">
    <location>
        <begin position="184"/>
        <end position="205"/>
    </location>
</feature>
<comment type="caution">
    <text evidence="8">The sequence shown here is derived from an EMBL/GenBank/DDBJ whole genome shotgun (WGS) entry which is preliminary data.</text>
</comment>